<keyword evidence="1" id="KW-0732">Signal</keyword>
<dbReference type="Proteomes" id="UP000434957">
    <property type="component" value="Unassembled WGS sequence"/>
</dbReference>
<protein>
    <recommendedName>
        <fullName evidence="8">Secreted protein</fullName>
    </recommendedName>
</protein>
<dbReference type="Proteomes" id="UP000429607">
    <property type="component" value="Unassembled WGS sequence"/>
</dbReference>
<evidence type="ECO:0000256" key="1">
    <source>
        <dbReference type="SAM" id="SignalP"/>
    </source>
</evidence>
<name>A0A6A3MJB5_9STRA</name>
<feature type="chain" id="PRO_5036380146" description="Secreted protein" evidence="1">
    <location>
        <begin position="24"/>
        <end position="79"/>
    </location>
</feature>
<gene>
    <name evidence="3" type="ORF">PR001_g10989</name>
    <name evidence="2" type="ORF">PR002_g11065</name>
    <name evidence="4" type="ORF">PR003_g9123</name>
</gene>
<evidence type="ECO:0000313" key="7">
    <source>
        <dbReference type="Proteomes" id="UP000435112"/>
    </source>
</evidence>
<dbReference type="EMBL" id="QXFU01000650">
    <property type="protein sequence ID" value="KAE9025875.1"/>
    <property type="molecule type" value="Genomic_DNA"/>
</dbReference>
<dbReference type="OrthoDB" id="10268433at2759"/>
<dbReference type="EMBL" id="QXFV01000663">
    <property type="protein sequence ID" value="KAE9031612.1"/>
    <property type="molecule type" value="Genomic_DNA"/>
</dbReference>
<evidence type="ECO:0000313" key="4">
    <source>
        <dbReference type="EMBL" id="KAE9343180.1"/>
    </source>
</evidence>
<dbReference type="Proteomes" id="UP000435112">
    <property type="component" value="Unassembled WGS sequence"/>
</dbReference>
<evidence type="ECO:0000313" key="3">
    <source>
        <dbReference type="EMBL" id="KAE9031612.1"/>
    </source>
</evidence>
<feature type="signal peptide" evidence="1">
    <location>
        <begin position="1"/>
        <end position="23"/>
    </location>
</feature>
<keyword evidence="6" id="KW-1185">Reference proteome</keyword>
<evidence type="ECO:0000313" key="6">
    <source>
        <dbReference type="Proteomes" id="UP000434957"/>
    </source>
</evidence>
<sequence length="79" mass="8676">MHRCSPHPWLWLVQPDFVIVVFQQLDVLDGLNAVCSDQKSCAGLPSAFCSCLAPPAGRHTPPILDYRHLETAAVEVVHA</sequence>
<dbReference type="AlphaFoldDB" id="A0A6A3MJB5"/>
<evidence type="ECO:0000313" key="5">
    <source>
        <dbReference type="Proteomes" id="UP000429607"/>
    </source>
</evidence>
<organism evidence="3 5">
    <name type="scientific">Phytophthora rubi</name>
    <dbReference type="NCBI Taxonomy" id="129364"/>
    <lineage>
        <taxon>Eukaryota</taxon>
        <taxon>Sar</taxon>
        <taxon>Stramenopiles</taxon>
        <taxon>Oomycota</taxon>
        <taxon>Peronosporomycetes</taxon>
        <taxon>Peronosporales</taxon>
        <taxon>Peronosporaceae</taxon>
        <taxon>Phytophthora</taxon>
    </lineage>
</organism>
<proteinExistence type="predicted"/>
<dbReference type="EMBL" id="QXFT01000467">
    <property type="protein sequence ID" value="KAE9343180.1"/>
    <property type="molecule type" value="Genomic_DNA"/>
</dbReference>
<reference evidence="5 7" key="1">
    <citation type="submission" date="2018-09" db="EMBL/GenBank/DDBJ databases">
        <title>Genomic investigation of the strawberry pathogen Phytophthora fragariae indicates pathogenicity is determined by transcriptional variation in three key races.</title>
        <authorList>
            <person name="Adams T.M."/>
            <person name="Armitage A.D."/>
            <person name="Sobczyk M.K."/>
            <person name="Bates H.J."/>
            <person name="Dunwell J.M."/>
            <person name="Nellist C.F."/>
            <person name="Harrison R.J."/>
        </authorList>
    </citation>
    <scope>NUCLEOTIDE SEQUENCE [LARGE SCALE GENOMIC DNA]</scope>
    <source>
        <strain evidence="3 5">SCRP249</strain>
        <strain evidence="2 7">SCRP324</strain>
        <strain evidence="4 6">SCRP333</strain>
    </source>
</reference>
<evidence type="ECO:0008006" key="8">
    <source>
        <dbReference type="Google" id="ProtNLM"/>
    </source>
</evidence>
<evidence type="ECO:0000313" key="2">
    <source>
        <dbReference type="EMBL" id="KAE9025875.1"/>
    </source>
</evidence>
<comment type="caution">
    <text evidence="3">The sequence shown here is derived from an EMBL/GenBank/DDBJ whole genome shotgun (WGS) entry which is preliminary data.</text>
</comment>
<accession>A0A6A3MJB5</accession>